<evidence type="ECO:0000313" key="1">
    <source>
        <dbReference type="EMBL" id="QES57083.1"/>
    </source>
</evidence>
<dbReference type="InterPro" id="IPR016039">
    <property type="entry name" value="Thiolase-like"/>
</dbReference>
<dbReference type="EMBL" id="CP029189">
    <property type="protein sequence ID" value="QES57083.1"/>
    <property type="molecule type" value="Genomic_DNA"/>
</dbReference>
<dbReference type="RefSeq" id="WP_150259906.1">
    <property type="nucleotide sequence ID" value="NZ_CP029189.1"/>
</dbReference>
<proteinExistence type="predicted"/>
<name>A0A5P2DQI0_STRVZ</name>
<sequence length="269" mass="28231">MTRAVHRNFDAGVTALGQDADRQFFPTHTGHAGMVLHEELLDTAVGNTFEDMGAALLAELGEQPETDLVILAYSTPDLLPTVLTAPTLTERLPGRPLLLAVADQGPTAPFSTLALARSYARRYGFRRVLVLAFDQHLMPYDVPRSGPRGLAGDGAVALVLEASGDNCRVRQACGLGPQEVPGRLAELIRELDPEGTADVVAGPGIDPAWELPAGSGPVRRTPRGYPCTSVLGALAERLPAAGGGASLLVEYDPVLGDLSLCRVDPVAAA</sequence>
<dbReference type="AlphaFoldDB" id="A0A5P2DQI0"/>
<evidence type="ECO:0000313" key="2">
    <source>
        <dbReference type="Proteomes" id="UP000324101"/>
    </source>
</evidence>
<dbReference type="GO" id="GO:0016747">
    <property type="term" value="F:acyltransferase activity, transferring groups other than amino-acyl groups"/>
    <property type="evidence" value="ECO:0007669"/>
    <property type="project" value="UniProtKB-ARBA"/>
</dbReference>
<dbReference type="SUPFAM" id="SSF53901">
    <property type="entry name" value="Thiolase-like"/>
    <property type="match status" value="1"/>
</dbReference>
<organism evidence="1 2">
    <name type="scientific">Streptomyces venezuelae</name>
    <dbReference type="NCBI Taxonomy" id="54571"/>
    <lineage>
        <taxon>Bacteria</taxon>
        <taxon>Bacillati</taxon>
        <taxon>Actinomycetota</taxon>
        <taxon>Actinomycetes</taxon>
        <taxon>Kitasatosporales</taxon>
        <taxon>Streptomycetaceae</taxon>
        <taxon>Streptomyces</taxon>
    </lineage>
</organism>
<reference evidence="1 2" key="1">
    <citation type="submission" date="2018-05" db="EMBL/GenBank/DDBJ databases">
        <title>Streptomyces venezuelae.</title>
        <authorList>
            <person name="Kim W."/>
            <person name="Lee N."/>
            <person name="Cho B.-K."/>
        </authorList>
    </citation>
    <scope>NUCLEOTIDE SEQUENCE [LARGE SCALE GENOMIC DNA]</scope>
    <source>
        <strain evidence="1 2">ATCC 21018</strain>
    </source>
</reference>
<protein>
    <submittedName>
        <fullName evidence="1">Uncharacterized protein</fullName>
    </submittedName>
</protein>
<gene>
    <name evidence="1" type="ORF">DEJ51_25280</name>
</gene>
<dbReference type="OrthoDB" id="3368027at2"/>
<dbReference type="Proteomes" id="UP000324101">
    <property type="component" value="Chromosome"/>
</dbReference>
<accession>A0A5P2DQI0</accession>
<dbReference type="Gene3D" id="3.40.47.10">
    <property type="match status" value="1"/>
</dbReference>